<gene>
    <name evidence="1" type="ORF">SAMN04487908_10668</name>
</gene>
<dbReference type="InterPro" id="IPR012808">
    <property type="entry name" value="CHP02453"/>
</dbReference>
<evidence type="ECO:0000313" key="2">
    <source>
        <dbReference type="Proteomes" id="UP000184172"/>
    </source>
</evidence>
<sequence>MAGGFFEPNKEDLFRIRKEFEIDASEIRKILNEKEFKKTFGNLLQTNAVKSAPKGFDKDHENIDLIKLKSFVVKRSYTNEEVLSEDFAETLVQHYKQLRLFFDYMSSVLTTDLNGVSLLDDL</sequence>
<dbReference type="Pfam" id="PF09365">
    <property type="entry name" value="DUF2461"/>
    <property type="match status" value="1"/>
</dbReference>
<proteinExistence type="predicted"/>
<dbReference type="PANTHER" id="PTHR36452">
    <property type="entry name" value="CHROMOSOME 12, WHOLE GENOME SHOTGUN SEQUENCE"/>
    <property type="match status" value="1"/>
</dbReference>
<keyword evidence="2" id="KW-1185">Reference proteome</keyword>
<evidence type="ECO:0000313" key="1">
    <source>
        <dbReference type="EMBL" id="SHI84874.1"/>
    </source>
</evidence>
<dbReference type="AlphaFoldDB" id="A0A1M6EHC4"/>
<dbReference type="PANTHER" id="PTHR36452:SF1">
    <property type="entry name" value="DUF2461 DOMAIN-CONTAINING PROTEIN"/>
    <property type="match status" value="1"/>
</dbReference>
<accession>A0A1M6EHC4</accession>
<dbReference type="EMBL" id="FQYV01000006">
    <property type="protein sequence ID" value="SHI84874.1"/>
    <property type="molecule type" value="Genomic_DNA"/>
</dbReference>
<protein>
    <submittedName>
        <fullName evidence="1">TIGR02453 family protein</fullName>
    </submittedName>
</protein>
<organism evidence="1 2">
    <name type="scientific">Aequorivita viscosa</name>
    <dbReference type="NCBI Taxonomy" id="797419"/>
    <lineage>
        <taxon>Bacteria</taxon>
        <taxon>Pseudomonadati</taxon>
        <taxon>Bacteroidota</taxon>
        <taxon>Flavobacteriia</taxon>
        <taxon>Flavobacteriales</taxon>
        <taxon>Flavobacteriaceae</taxon>
        <taxon>Aequorivita</taxon>
    </lineage>
</organism>
<dbReference type="Proteomes" id="UP000184172">
    <property type="component" value="Unassembled WGS sequence"/>
</dbReference>
<name>A0A1M6EHC4_9FLAO</name>
<reference evidence="2" key="1">
    <citation type="submission" date="2016-11" db="EMBL/GenBank/DDBJ databases">
        <authorList>
            <person name="Varghese N."/>
            <person name="Submissions S."/>
        </authorList>
    </citation>
    <scope>NUCLEOTIDE SEQUENCE [LARGE SCALE GENOMIC DNA]</scope>
    <source>
        <strain evidence="2">DSM 26349</strain>
    </source>
</reference>